<proteinExistence type="predicted"/>
<dbReference type="EC" id="1.7.99.4" evidence="14"/>
<keyword evidence="4" id="KW-0813">Transport</keyword>
<feature type="domain" description="4Fe-4S ferredoxin-type" evidence="13">
    <location>
        <begin position="7"/>
        <end position="35"/>
    </location>
</feature>
<evidence type="ECO:0000256" key="4">
    <source>
        <dbReference type="ARBA" id="ARBA00022448"/>
    </source>
</evidence>
<keyword evidence="9" id="KW-0408">Iron</keyword>
<dbReference type="GO" id="GO:0051538">
    <property type="term" value="F:3 iron, 4 sulfur cluster binding"/>
    <property type="evidence" value="ECO:0007669"/>
    <property type="project" value="UniProtKB-KW"/>
</dbReference>
<feature type="domain" description="4Fe-4S ferredoxin-type" evidence="13">
    <location>
        <begin position="207"/>
        <end position="236"/>
    </location>
</feature>
<dbReference type="Proteomes" id="UP001204445">
    <property type="component" value="Unassembled WGS sequence"/>
</dbReference>
<evidence type="ECO:0000256" key="12">
    <source>
        <dbReference type="SAM" id="MobiDB-lite"/>
    </source>
</evidence>
<reference evidence="14" key="1">
    <citation type="submission" date="2022-08" db="EMBL/GenBank/DDBJ databases">
        <title>Genomic Encyclopedia of Type Strains, Phase III (KMG-III): the genomes of soil and plant-associated and newly described type strains.</title>
        <authorList>
            <person name="Whitman W."/>
        </authorList>
    </citation>
    <scope>NUCLEOTIDE SEQUENCE</scope>
    <source>
        <strain evidence="14">HMT 1</strain>
    </source>
</reference>
<comment type="subcellular location">
    <subcellularLocation>
        <location evidence="3">Cell envelope</location>
    </subcellularLocation>
</comment>
<comment type="caution">
    <text evidence="14">The sequence shown here is derived from an EMBL/GenBank/DDBJ whole genome shotgun (WGS) entry which is preliminary data.</text>
</comment>
<feature type="region of interest" description="Disordered" evidence="12">
    <location>
        <begin position="491"/>
        <end position="523"/>
    </location>
</feature>
<dbReference type="Gene3D" id="3.30.70.20">
    <property type="match status" value="3"/>
</dbReference>
<dbReference type="GO" id="GO:0042126">
    <property type="term" value="P:nitrate metabolic process"/>
    <property type="evidence" value="ECO:0007669"/>
    <property type="project" value="InterPro"/>
</dbReference>
<organism evidence="14 15">
    <name type="scientific">Methylohalomonas lacus</name>
    <dbReference type="NCBI Taxonomy" id="398773"/>
    <lineage>
        <taxon>Bacteria</taxon>
        <taxon>Pseudomonadati</taxon>
        <taxon>Pseudomonadota</taxon>
        <taxon>Gammaproteobacteria</taxon>
        <taxon>Methylohalomonadales</taxon>
        <taxon>Methylohalomonadaceae</taxon>
        <taxon>Methylohalomonas</taxon>
    </lineage>
</organism>
<dbReference type="PANTHER" id="PTHR43518:SF1">
    <property type="entry name" value="RESPIRATORY NITRATE REDUCTASE 1 BETA CHAIN"/>
    <property type="match status" value="1"/>
</dbReference>
<dbReference type="GO" id="GO:0046872">
    <property type="term" value="F:metal ion binding"/>
    <property type="evidence" value="ECO:0007669"/>
    <property type="project" value="UniProtKB-KW"/>
</dbReference>
<evidence type="ECO:0000313" key="15">
    <source>
        <dbReference type="Proteomes" id="UP001204445"/>
    </source>
</evidence>
<keyword evidence="14" id="KW-0560">Oxidoreductase</keyword>
<keyword evidence="15" id="KW-1185">Reference proteome</keyword>
<feature type="domain" description="4Fe-4S ferredoxin-type" evidence="13">
    <location>
        <begin position="174"/>
        <end position="205"/>
    </location>
</feature>
<evidence type="ECO:0000256" key="11">
    <source>
        <dbReference type="ARBA" id="ARBA00023291"/>
    </source>
</evidence>
<dbReference type="InterPro" id="IPR029263">
    <property type="entry name" value="Nitr_red_bet_C"/>
</dbReference>
<keyword evidence="11" id="KW-0003">3Fe-4S</keyword>
<feature type="compositionally biased region" description="Polar residues" evidence="12">
    <location>
        <begin position="507"/>
        <end position="516"/>
    </location>
</feature>
<dbReference type="FunFam" id="3.30.70.20:FF:000010">
    <property type="entry name" value="Respiratory nitrate reductase beta subunit"/>
    <property type="match status" value="1"/>
</dbReference>
<accession>A0AAE3HMJ0</accession>
<evidence type="ECO:0000259" key="13">
    <source>
        <dbReference type="PROSITE" id="PS51379"/>
    </source>
</evidence>
<dbReference type="FunFam" id="3.30.70.20:FF:000005">
    <property type="entry name" value="Respiratory nitrate reductase beta subunit"/>
    <property type="match status" value="1"/>
</dbReference>
<evidence type="ECO:0000256" key="5">
    <source>
        <dbReference type="ARBA" id="ARBA00022485"/>
    </source>
</evidence>
<evidence type="ECO:0000256" key="3">
    <source>
        <dbReference type="ARBA" id="ARBA00004196"/>
    </source>
</evidence>
<keyword evidence="10" id="KW-0411">Iron-sulfur</keyword>
<protein>
    <submittedName>
        <fullName evidence="14">Nitrate reductase beta subunit</fullName>
        <ecNumber evidence="14">1.7.99.4</ecNumber>
    </submittedName>
</protein>
<evidence type="ECO:0000256" key="9">
    <source>
        <dbReference type="ARBA" id="ARBA00023004"/>
    </source>
</evidence>
<evidence type="ECO:0000256" key="6">
    <source>
        <dbReference type="ARBA" id="ARBA00022723"/>
    </source>
</evidence>
<dbReference type="SUPFAM" id="SSF54862">
    <property type="entry name" value="4Fe-4S ferredoxins"/>
    <property type="match status" value="1"/>
</dbReference>
<dbReference type="GO" id="GO:0008940">
    <property type="term" value="F:nitrate reductase activity"/>
    <property type="evidence" value="ECO:0007669"/>
    <property type="project" value="InterPro"/>
</dbReference>
<dbReference type="CDD" id="cd10557">
    <property type="entry name" value="NarH_beta-like"/>
    <property type="match status" value="1"/>
</dbReference>
<evidence type="ECO:0000256" key="7">
    <source>
        <dbReference type="ARBA" id="ARBA00022737"/>
    </source>
</evidence>
<dbReference type="GO" id="GO:0009061">
    <property type="term" value="P:anaerobic respiration"/>
    <property type="evidence" value="ECO:0007669"/>
    <property type="project" value="TreeGrafter"/>
</dbReference>
<comment type="cofactor">
    <cofactor evidence="1">
        <name>[3Fe-4S] cluster</name>
        <dbReference type="ChEBI" id="CHEBI:21137"/>
    </cofactor>
</comment>
<dbReference type="EMBL" id="JANUCT010000007">
    <property type="protein sequence ID" value="MCS3903223.1"/>
    <property type="molecule type" value="Genomic_DNA"/>
</dbReference>
<name>A0AAE3HMJ0_9GAMM</name>
<dbReference type="GO" id="GO:0009055">
    <property type="term" value="F:electron transfer activity"/>
    <property type="evidence" value="ECO:0007669"/>
    <property type="project" value="TreeGrafter"/>
</dbReference>
<dbReference type="InterPro" id="IPR006547">
    <property type="entry name" value="NO3_Rdtase_bsu"/>
</dbReference>
<keyword evidence="5" id="KW-0004">4Fe-4S</keyword>
<keyword evidence="7" id="KW-0677">Repeat</keyword>
<keyword evidence="8" id="KW-0249">Electron transport</keyword>
<sequence length="523" mass="59581">MKVRAQIAKVLNLDKCIGCHTCSVTCKNVWTSREGMEYAWFNNVETKPGIGYPKDWENQDRWQGGWVRRDSGDIVPKQGGKWRLLAKIFANPHLPEIDDYYEPFNFDYQRLHNAPDSKAQPTAKPYSAITGKPMEKIEWGPNWEEILGGEFAKRSRDYNFEGVQKEMYGEFENTFMMYLPRLCEHCLNPSCVSSCPSGAIYKREEDGIVLIDQDKCRGWRMCISGCPYKKIYFNWQSGKSEKCTFCYPRIEDGQPTVCSETCVGRIRYLGVVLYDADRIEEAASVANEKDLYQAQLDIFLDPNDPEVQKQARADGVPDSWLESAKHSPVYKMAIDWQVAFPLHPEYRTLPMVWYVPPLSPIQSAADAGKIGFDGLIPEVESLRIPVRYLSNMLTAGNDRPIIDALRRLLAMRIYKRGQTVDGNADPAVLEQVGLDEARLEDMYQTMAIANYEDRFVIPTNHRELSTEDAYGERSGCGFSFGDGCHTSGISRTNLFGSKSPRQREHSQPVSVWSPRSKSTEHDS</sequence>
<dbReference type="Pfam" id="PF14711">
    <property type="entry name" value="Nitr_red_bet_C"/>
    <property type="match status" value="1"/>
</dbReference>
<dbReference type="Pfam" id="PF13247">
    <property type="entry name" value="Fer4_11"/>
    <property type="match status" value="1"/>
</dbReference>
<evidence type="ECO:0000256" key="2">
    <source>
        <dbReference type="ARBA" id="ARBA00001966"/>
    </source>
</evidence>
<dbReference type="GO" id="GO:0051539">
    <property type="term" value="F:4 iron, 4 sulfur cluster binding"/>
    <property type="evidence" value="ECO:0007669"/>
    <property type="project" value="UniProtKB-KW"/>
</dbReference>
<evidence type="ECO:0000256" key="10">
    <source>
        <dbReference type="ARBA" id="ARBA00023014"/>
    </source>
</evidence>
<comment type="cofactor">
    <cofactor evidence="2">
        <name>[4Fe-4S] cluster</name>
        <dbReference type="ChEBI" id="CHEBI:49883"/>
    </cofactor>
</comment>
<dbReference type="FunFam" id="3.30.70.20:FF:000008">
    <property type="entry name" value="Respiratory nitrate reductase beta subunit"/>
    <property type="match status" value="1"/>
</dbReference>
<dbReference type="GO" id="GO:0009325">
    <property type="term" value="C:nitrate reductase complex"/>
    <property type="evidence" value="ECO:0007669"/>
    <property type="project" value="InterPro"/>
</dbReference>
<dbReference type="Gene3D" id="1.10.3650.10">
    <property type="entry name" value="nitrate reductase domain like"/>
    <property type="match status" value="1"/>
</dbReference>
<evidence type="ECO:0000256" key="1">
    <source>
        <dbReference type="ARBA" id="ARBA00001927"/>
    </source>
</evidence>
<dbReference type="InterPro" id="IPR038262">
    <property type="entry name" value="Nitr_red_bet_C_sf"/>
</dbReference>
<dbReference type="GO" id="GO:0016020">
    <property type="term" value="C:membrane"/>
    <property type="evidence" value="ECO:0007669"/>
    <property type="project" value="TreeGrafter"/>
</dbReference>
<dbReference type="PANTHER" id="PTHR43518">
    <property type="entry name" value="NITRATE REDUCTASE BETA SUBUNIT"/>
    <property type="match status" value="1"/>
</dbReference>
<keyword evidence="6" id="KW-0479">Metal-binding</keyword>
<dbReference type="GO" id="GO:0030313">
    <property type="term" value="C:cell envelope"/>
    <property type="evidence" value="ECO:0007669"/>
    <property type="project" value="UniProtKB-SubCell"/>
</dbReference>
<evidence type="ECO:0000256" key="8">
    <source>
        <dbReference type="ARBA" id="ARBA00022982"/>
    </source>
</evidence>
<dbReference type="AlphaFoldDB" id="A0AAE3HMJ0"/>
<dbReference type="InterPro" id="IPR017896">
    <property type="entry name" value="4Fe4S_Fe-S-bd"/>
</dbReference>
<dbReference type="PROSITE" id="PS51379">
    <property type="entry name" value="4FE4S_FER_2"/>
    <property type="match status" value="3"/>
</dbReference>
<gene>
    <name evidence="14" type="ORF">J2T55_001243</name>
</gene>
<dbReference type="RefSeq" id="WP_259054847.1">
    <property type="nucleotide sequence ID" value="NZ_JANUCT010000007.1"/>
</dbReference>
<evidence type="ECO:0000313" key="14">
    <source>
        <dbReference type="EMBL" id="MCS3903223.1"/>
    </source>
</evidence>
<dbReference type="NCBIfam" id="TIGR01660">
    <property type="entry name" value="narH"/>
    <property type="match status" value="1"/>
</dbReference>